<dbReference type="Pfam" id="PF00022">
    <property type="entry name" value="Actin"/>
    <property type="match status" value="1"/>
</dbReference>
<evidence type="ECO:0000313" key="1">
    <source>
        <dbReference type="EMBL" id="RAL68119.1"/>
    </source>
</evidence>
<name>A0A395JBJ8_9HELO</name>
<dbReference type="InterPro" id="IPR004000">
    <property type="entry name" value="Actin"/>
</dbReference>
<proteinExistence type="predicted"/>
<keyword evidence="2" id="KW-1185">Reference proteome</keyword>
<organism evidence="1 2">
    <name type="scientific">Monilinia fructigena</name>
    <dbReference type="NCBI Taxonomy" id="38457"/>
    <lineage>
        <taxon>Eukaryota</taxon>
        <taxon>Fungi</taxon>
        <taxon>Dikarya</taxon>
        <taxon>Ascomycota</taxon>
        <taxon>Pezizomycotina</taxon>
        <taxon>Leotiomycetes</taxon>
        <taxon>Helotiales</taxon>
        <taxon>Sclerotiniaceae</taxon>
        <taxon>Monilinia</taxon>
    </lineage>
</organism>
<dbReference type="Gene3D" id="3.30.420.40">
    <property type="match status" value="1"/>
</dbReference>
<protein>
    <submittedName>
        <fullName evidence="1">Uncharacterized protein</fullName>
    </submittedName>
</protein>
<dbReference type="SUPFAM" id="SSF53067">
    <property type="entry name" value="Actin-like ATPase domain"/>
    <property type="match status" value="1"/>
</dbReference>
<dbReference type="Proteomes" id="UP000249056">
    <property type="component" value="Unassembled WGS sequence"/>
</dbReference>
<comment type="caution">
    <text evidence="1">The sequence shown here is derived from an EMBL/GenBank/DDBJ whole genome shotgun (WGS) entry which is preliminary data.</text>
</comment>
<dbReference type="EMBL" id="QKRW01000002">
    <property type="protein sequence ID" value="RAL68119.1"/>
    <property type="molecule type" value="Genomic_DNA"/>
</dbReference>
<sequence length="125" mass="13941">MQPTDVYGGGKIIPPASFKVNEFPLTVQIRRSISIVIDPGYSSIRAGFAGEDTPKSFINSHYGVRDGESFYGDNAIHNPSANLEIRNPMNKDGIVEDWDTAEQLWKYAITSRLTSFKQADPRTMD</sequence>
<dbReference type="AlphaFoldDB" id="A0A395JBJ8"/>
<dbReference type="OrthoDB" id="5132116at2759"/>
<accession>A0A395JBJ8</accession>
<evidence type="ECO:0000313" key="2">
    <source>
        <dbReference type="Proteomes" id="UP000249056"/>
    </source>
</evidence>
<dbReference type="InterPro" id="IPR043129">
    <property type="entry name" value="ATPase_NBD"/>
</dbReference>
<reference evidence="1 2" key="1">
    <citation type="submission" date="2018-06" db="EMBL/GenBank/DDBJ databases">
        <title>Genome Sequence of the Brown Rot Fungal Pathogen Monilinia fructigena.</title>
        <authorList>
            <person name="Landi L."/>
            <person name="De Miccolis Angelini R.M."/>
            <person name="Pollastro S."/>
            <person name="Abate D."/>
            <person name="Faretra F."/>
            <person name="Romanazzi G."/>
        </authorList>
    </citation>
    <scope>NUCLEOTIDE SEQUENCE [LARGE SCALE GENOMIC DNA]</scope>
    <source>
        <strain evidence="1 2">Mfrg269</strain>
    </source>
</reference>
<gene>
    <name evidence="1" type="ORF">DID88_008831</name>
</gene>